<protein>
    <submittedName>
        <fullName evidence="1">Uncharacterized protein</fullName>
    </submittedName>
</protein>
<accession>A0ABY9CLQ3</accession>
<dbReference type="Proteomes" id="UP001227230">
    <property type="component" value="Chromosome 9"/>
</dbReference>
<dbReference type="PANTHER" id="PTHR37201">
    <property type="entry name" value="WD REPEAT PROTEIN"/>
    <property type="match status" value="1"/>
</dbReference>
<reference evidence="1 2" key="1">
    <citation type="journal article" date="2023" name="Hortic Res">
        <title>The complete reference genome for grapevine (Vitis vinifera L.) genetics and breeding.</title>
        <authorList>
            <person name="Shi X."/>
            <person name="Cao S."/>
            <person name="Wang X."/>
            <person name="Huang S."/>
            <person name="Wang Y."/>
            <person name="Liu Z."/>
            <person name="Liu W."/>
            <person name="Leng X."/>
            <person name="Peng Y."/>
            <person name="Wang N."/>
            <person name="Wang Y."/>
            <person name="Ma Z."/>
            <person name="Xu X."/>
            <person name="Zhang F."/>
            <person name="Xue H."/>
            <person name="Zhong H."/>
            <person name="Wang Y."/>
            <person name="Zhang K."/>
            <person name="Velt A."/>
            <person name="Avia K."/>
            <person name="Holtgrawe D."/>
            <person name="Grimplet J."/>
            <person name="Matus J.T."/>
            <person name="Ware D."/>
            <person name="Wu X."/>
            <person name="Wang H."/>
            <person name="Liu C."/>
            <person name="Fang Y."/>
            <person name="Rustenholz C."/>
            <person name="Cheng Z."/>
            <person name="Xiao H."/>
            <person name="Zhou Y."/>
        </authorList>
    </citation>
    <scope>NUCLEOTIDE SEQUENCE [LARGE SCALE GENOMIC DNA]</scope>
    <source>
        <strain evidence="2">cv. Pinot noir / PN40024</strain>
        <tissue evidence="1">Leaf</tissue>
    </source>
</reference>
<gene>
    <name evidence="1" type="ORF">VitviT2T_014294</name>
</gene>
<proteinExistence type="predicted"/>
<dbReference type="EMBL" id="CP126656">
    <property type="protein sequence ID" value="WJZ95527.1"/>
    <property type="molecule type" value="Genomic_DNA"/>
</dbReference>
<evidence type="ECO:0000313" key="2">
    <source>
        <dbReference type="Proteomes" id="UP001227230"/>
    </source>
</evidence>
<evidence type="ECO:0000313" key="1">
    <source>
        <dbReference type="EMBL" id="WJZ95527.1"/>
    </source>
</evidence>
<sequence>MGLTFTPRMKATTVTWQRPLCRQIDFSFQLPRLGFPNFKGAELYGHRAVSSFCGVIRAVNGGERANGGTAWDEKPYDVLSAGRRVYLDEEDVVAFLDPPKELIPLDPTSYNPASYLWKKIEDIPEERRHRLLHLLKPRLISRAWQIAGIRFEDPMLAKKIASKLLSSEDGVMSLEFWNCRKSGGPLPISWINFFKKAIFCCKDGKAYGRFIGGSVLSGFANSIYPLYFMVRQCKEVMATEHPCDLAYEFGDGLWDIQDFPPGFPKAAKHPWPFNDQVMIYVRHVGPGVLVGQAWQEGKALEQLPQKLCSEILMVKDYAAAQ</sequence>
<keyword evidence="2" id="KW-1185">Reference proteome</keyword>
<organism evidence="1 2">
    <name type="scientific">Vitis vinifera</name>
    <name type="common">Grape</name>
    <dbReference type="NCBI Taxonomy" id="29760"/>
    <lineage>
        <taxon>Eukaryota</taxon>
        <taxon>Viridiplantae</taxon>
        <taxon>Streptophyta</taxon>
        <taxon>Embryophyta</taxon>
        <taxon>Tracheophyta</taxon>
        <taxon>Spermatophyta</taxon>
        <taxon>Magnoliopsida</taxon>
        <taxon>eudicotyledons</taxon>
        <taxon>Gunneridae</taxon>
        <taxon>Pentapetalae</taxon>
        <taxon>rosids</taxon>
        <taxon>Vitales</taxon>
        <taxon>Vitaceae</taxon>
        <taxon>Viteae</taxon>
        <taxon>Vitis</taxon>
    </lineage>
</organism>
<name>A0ABY9CLQ3_VITVI</name>
<dbReference type="PANTHER" id="PTHR37201:SF1">
    <property type="entry name" value="WD REPEAT PROTEIN"/>
    <property type="match status" value="1"/>
</dbReference>